<organism evidence="18">
    <name type="scientific">Encephalitozoon cuniculi</name>
    <name type="common">Microsporidian parasite</name>
    <dbReference type="NCBI Taxonomy" id="6035"/>
    <lineage>
        <taxon>Eukaryota</taxon>
        <taxon>Fungi</taxon>
        <taxon>Fungi incertae sedis</taxon>
        <taxon>Microsporidia</taxon>
        <taxon>Unikaryonidae</taxon>
        <taxon>Encephalitozoon</taxon>
    </lineage>
</organism>
<dbReference type="FunFam" id="3.40.50.300:FF:000052">
    <property type="entry name" value="V-type proton ATPase catalytic subunit A"/>
    <property type="match status" value="1"/>
</dbReference>
<dbReference type="VEuPathDB" id="MicrosporidiaDB:AEWD_111280"/>
<evidence type="ECO:0000256" key="9">
    <source>
        <dbReference type="ARBA" id="ARBA00023065"/>
    </source>
</evidence>
<dbReference type="InterPro" id="IPR036121">
    <property type="entry name" value="ATPase_F1/V1/A1_a/bsu_N_sf"/>
</dbReference>
<dbReference type="EC" id="7.1.2.2" evidence="2"/>
<feature type="domain" description="ATPsynthase alpha/beta subunit barrel-sandwich" evidence="16">
    <location>
        <begin position="127"/>
        <end position="213"/>
    </location>
</feature>
<dbReference type="FunFam" id="2.40.50.100:FF:000008">
    <property type="entry name" value="V-type proton ATPase catalytic subunit A"/>
    <property type="match status" value="1"/>
</dbReference>
<dbReference type="GO" id="GO:0016887">
    <property type="term" value="F:ATP hydrolysis activity"/>
    <property type="evidence" value="ECO:0007669"/>
    <property type="project" value="InterPro"/>
</dbReference>
<dbReference type="HAMAP" id="MF_00309">
    <property type="entry name" value="ATP_synth_A_arch"/>
    <property type="match status" value="1"/>
</dbReference>
<dbReference type="SUPFAM" id="SSF47917">
    <property type="entry name" value="C-terminal domain of alpha and beta subunits of F1 ATP synthase"/>
    <property type="match status" value="1"/>
</dbReference>
<dbReference type="FunFam" id="2.40.30.20:FF:000002">
    <property type="entry name" value="V-type proton ATPase catalytic subunit A"/>
    <property type="match status" value="1"/>
</dbReference>
<dbReference type="CDD" id="cd18111">
    <property type="entry name" value="ATP-synt_V_A-type_alpha_C"/>
    <property type="match status" value="1"/>
</dbReference>
<dbReference type="PANTHER" id="PTHR43607:SF1">
    <property type="entry name" value="H(+)-TRANSPORTING TWO-SECTOR ATPASE"/>
    <property type="match status" value="1"/>
</dbReference>
<dbReference type="Pfam" id="PF16886">
    <property type="entry name" value="ATP-synt_ab_Xtn"/>
    <property type="match status" value="1"/>
</dbReference>
<dbReference type="AlphaFoldDB" id="M1KHZ8"/>
<evidence type="ECO:0000256" key="11">
    <source>
        <dbReference type="ARBA" id="ARBA00029477"/>
    </source>
</evidence>
<dbReference type="Pfam" id="PF22919">
    <property type="entry name" value="ATP-synt_VA_C"/>
    <property type="match status" value="1"/>
</dbReference>
<dbReference type="Gene3D" id="3.40.50.300">
    <property type="entry name" value="P-loop containing nucleotide triphosphate hydrolases"/>
    <property type="match status" value="1"/>
</dbReference>
<comment type="subcellular location">
    <subcellularLocation>
        <location evidence="10">Vacuole membrane</location>
        <topology evidence="10">Peripheral membrane protein</topology>
        <orientation evidence="10">Cytoplasmic side</orientation>
    </subcellularLocation>
</comment>
<evidence type="ECO:0000259" key="16">
    <source>
        <dbReference type="Pfam" id="PF16886"/>
    </source>
</evidence>
<evidence type="ECO:0000256" key="10">
    <source>
        <dbReference type="ARBA" id="ARBA00029427"/>
    </source>
</evidence>
<comment type="catalytic activity">
    <reaction evidence="12">
        <text>ATP + H2O + 4 H(+)(in) = ADP + phosphate + 5 H(+)(out)</text>
        <dbReference type="Rhea" id="RHEA:57720"/>
        <dbReference type="ChEBI" id="CHEBI:15377"/>
        <dbReference type="ChEBI" id="CHEBI:15378"/>
        <dbReference type="ChEBI" id="CHEBI:30616"/>
        <dbReference type="ChEBI" id="CHEBI:43474"/>
        <dbReference type="ChEBI" id="CHEBI:456216"/>
        <dbReference type="EC" id="7.1.2.2"/>
    </reaction>
</comment>
<evidence type="ECO:0000259" key="17">
    <source>
        <dbReference type="Pfam" id="PF22919"/>
    </source>
</evidence>
<dbReference type="Pfam" id="PF02874">
    <property type="entry name" value="ATP-synt_ab_N"/>
    <property type="match status" value="1"/>
</dbReference>
<feature type="domain" description="ATPase F1/V1/A1 complex alpha/beta subunit nucleotide-binding" evidence="14">
    <location>
        <begin position="231"/>
        <end position="454"/>
    </location>
</feature>
<evidence type="ECO:0000256" key="8">
    <source>
        <dbReference type="ARBA" id="ARBA00022967"/>
    </source>
</evidence>
<dbReference type="InterPro" id="IPR023366">
    <property type="entry name" value="ATP_synth_asu-like_sf"/>
</dbReference>
<keyword evidence="6" id="KW-0375">Hydrogen ion transport</keyword>
<dbReference type="Gene3D" id="2.40.30.20">
    <property type="match status" value="1"/>
</dbReference>
<dbReference type="VEuPathDB" id="MicrosporidiaDB:AEWR_111280"/>
<evidence type="ECO:0000259" key="14">
    <source>
        <dbReference type="Pfam" id="PF00006"/>
    </source>
</evidence>
<dbReference type="SUPFAM" id="SSF52540">
    <property type="entry name" value="P-loop containing nucleoside triphosphate hydrolases"/>
    <property type="match status" value="1"/>
</dbReference>
<dbReference type="GO" id="GO:0033180">
    <property type="term" value="C:proton-transporting V-type ATPase, V1 domain"/>
    <property type="evidence" value="ECO:0007669"/>
    <property type="project" value="InterPro"/>
</dbReference>
<accession>M1KHZ8</accession>
<dbReference type="EMBL" id="KC513604">
    <property type="protein sequence ID" value="AGE94856.1"/>
    <property type="molecule type" value="Genomic_DNA"/>
</dbReference>
<dbReference type="InterPro" id="IPR000194">
    <property type="entry name" value="ATPase_F1/V1/A1_a/bsu_nucl-bd"/>
</dbReference>
<comment type="subunit">
    <text evidence="11">V-ATPase is a heteromultimeric enzyme composed of a peripheral catalytic V1 complex (components A to H) attached to an integral membrane V0 proton pore complex (components: a, c, c', c'', d, e, f and VOA1).</text>
</comment>
<dbReference type="CDD" id="cd18119">
    <property type="entry name" value="ATP-synt_V_A-type_alpha_N"/>
    <property type="match status" value="1"/>
</dbReference>
<dbReference type="GO" id="GO:0046961">
    <property type="term" value="F:proton-transporting ATPase activity, rotational mechanism"/>
    <property type="evidence" value="ECO:0007669"/>
    <property type="project" value="InterPro"/>
</dbReference>
<protein>
    <recommendedName>
        <fullName evidence="3">V-type proton ATPase catalytic subunit A</fullName>
        <ecNumber evidence="2">7.1.2.2</ecNumber>
    </recommendedName>
</protein>
<evidence type="ECO:0000313" key="18">
    <source>
        <dbReference type="EMBL" id="AGE94856.1"/>
    </source>
</evidence>
<keyword evidence="9" id="KW-0406">Ion transport</keyword>
<dbReference type="GO" id="GO:0055082">
    <property type="term" value="P:intracellular chemical homeostasis"/>
    <property type="evidence" value="ECO:0007669"/>
    <property type="project" value="UniProtKB-ARBA"/>
</dbReference>
<dbReference type="VEuPathDB" id="MicrosporidiaDB:ECU11_1280i"/>
<dbReference type="CDD" id="cd01134">
    <property type="entry name" value="V_A-ATPase_A"/>
    <property type="match status" value="1"/>
</dbReference>
<keyword evidence="8" id="KW-1278">Translocase</keyword>
<dbReference type="VEuPathDB" id="MicrosporidiaDB:AEWQ_111280"/>
<dbReference type="InterPro" id="IPR005725">
    <property type="entry name" value="ATPase_V1-cplx_asu"/>
</dbReference>
<dbReference type="NCBIfam" id="TIGR01042">
    <property type="entry name" value="V-ATPase_V1_A"/>
    <property type="match status" value="1"/>
</dbReference>
<proteinExistence type="inferred from homology"/>
<evidence type="ECO:0000256" key="4">
    <source>
        <dbReference type="ARBA" id="ARBA00022448"/>
    </source>
</evidence>
<dbReference type="InterPro" id="IPR027417">
    <property type="entry name" value="P-loop_NTPase"/>
</dbReference>
<dbReference type="Gene3D" id="2.40.50.100">
    <property type="match status" value="1"/>
</dbReference>
<reference evidence="18" key="1">
    <citation type="journal article" date="2013" name="Eukaryot. Cell">
        <title>Extremely Reduced Levels of Heterozygosity in the Vertebrate Pathogen Encephalitozoon cuniculi.</title>
        <authorList>
            <person name="Selman M."/>
            <person name="Sak B."/>
            <person name="Kvac M."/>
            <person name="Farinelli L."/>
            <person name="Weiss L.M."/>
            <person name="Corradi N."/>
        </authorList>
    </citation>
    <scope>NUCLEOTIDE SEQUENCE</scope>
</reference>
<evidence type="ECO:0000256" key="6">
    <source>
        <dbReference type="ARBA" id="ARBA00022781"/>
    </source>
</evidence>
<evidence type="ECO:0000256" key="7">
    <source>
        <dbReference type="ARBA" id="ARBA00022840"/>
    </source>
</evidence>
<dbReference type="InterPro" id="IPR055190">
    <property type="entry name" value="ATP-synt_VA_C"/>
</dbReference>
<dbReference type="SUPFAM" id="SSF50615">
    <property type="entry name" value="N-terminal domain of alpha and beta subunits of F1 ATP synthase"/>
    <property type="match status" value="1"/>
</dbReference>
<evidence type="ECO:0000256" key="13">
    <source>
        <dbReference type="ARBA" id="ARBA00058996"/>
    </source>
</evidence>
<evidence type="ECO:0000256" key="3">
    <source>
        <dbReference type="ARBA" id="ARBA00018860"/>
    </source>
</evidence>
<evidence type="ECO:0000256" key="5">
    <source>
        <dbReference type="ARBA" id="ARBA00022741"/>
    </source>
</evidence>
<dbReference type="GO" id="GO:0005774">
    <property type="term" value="C:vacuolar membrane"/>
    <property type="evidence" value="ECO:0007669"/>
    <property type="project" value="UniProtKB-SubCell"/>
</dbReference>
<evidence type="ECO:0000259" key="15">
    <source>
        <dbReference type="Pfam" id="PF02874"/>
    </source>
</evidence>
<dbReference type="Gene3D" id="1.10.1140.10">
    <property type="entry name" value="Bovine Mitochondrial F1-atpase, Atp Synthase Beta Chain, Chain D, domain 3"/>
    <property type="match status" value="1"/>
</dbReference>
<dbReference type="VEuPathDB" id="MicrosporidiaDB:M970_111280"/>
<gene>
    <name evidence="18" type="ORF">ECU11_1280i</name>
</gene>
<dbReference type="InterPro" id="IPR004100">
    <property type="entry name" value="ATPase_F1/V1/A1_a/bsu_N"/>
</dbReference>
<feature type="domain" description="ATP synthase A/B type C-terminal" evidence="17">
    <location>
        <begin position="461"/>
        <end position="557"/>
    </location>
</feature>
<name>M1KHZ8_ENCCN</name>
<keyword evidence="4" id="KW-0813">Transport</keyword>
<feature type="domain" description="ATPase F1/V1/A1 complex alpha/beta subunit N-terminal" evidence="15">
    <location>
        <begin position="24"/>
        <end position="86"/>
    </location>
</feature>
<dbReference type="GO" id="GO:0046034">
    <property type="term" value="P:ATP metabolic process"/>
    <property type="evidence" value="ECO:0007669"/>
    <property type="project" value="InterPro"/>
</dbReference>
<dbReference type="FunFam" id="1.10.1140.10:FF:000002">
    <property type="entry name" value="V-type proton ATPase catalytic subunit A"/>
    <property type="match status" value="1"/>
</dbReference>
<evidence type="ECO:0000256" key="1">
    <source>
        <dbReference type="ARBA" id="ARBA00008936"/>
    </source>
</evidence>
<keyword evidence="7" id="KW-0067">ATP-binding</keyword>
<dbReference type="Pfam" id="PF00006">
    <property type="entry name" value="ATP-synt_ab"/>
    <property type="match status" value="1"/>
</dbReference>
<dbReference type="InterPro" id="IPR022878">
    <property type="entry name" value="V-ATPase_asu"/>
</dbReference>
<sequence length="607" mass="67264">MNVVQQTFAELSIGEPEKRVEGRVYSVSGPVVVGCNMIGCAMYELVKVGSEGLAGEIIKIDKDQATIQVYEDTSGLCVGDTIVRTGLPLCAELGPGLFESIYDGIQRPLREIRESSGGIFIPKGVNIPALDREREYEFVPAVSAGDYVVGGDVFGKVYENSLIETKILVPPKKSGKVAFIACRGNYTLKDVVMELETGKGKEEMFMYHTWPVRIPRPVEEKKNATHPLFTGQRILDSLFPCVQGGTTAIPGAFGCGKTVISQSLSKYSNSDAIVYVGCGERGNEMSEVLMEFPKLTVGGKDDSIMKRTVLVANTSNMPVAAREASIYTGITISEYLRDQGMNVSMMADSTSRWAEALREISGRLAEMPADSGYPAYLGAKLAFFYERAGSVVCLGSPRRTGSVTIVGAVSPPGGDFSDPVTSATLGIVQVFWGLDKKLAQRKHFPSINWNLSYSKYFSNLEPYYEEVDPGFIVNRTKCREILQLDDDLSEIVQLVGKNALSETEKLILDISKLIKEDFLQQNGYSRYDNYCPFTKTRLMLRNIILYFDNSKNAITNYKLSWSTIRKETEDVFYGLMKMKFVMADKEMEPKLNKLKKEIEGVFLKMLG</sequence>
<dbReference type="GO" id="GO:0005524">
    <property type="term" value="F:ATP binding"/>
    <property type="evidence" value="ECO:0007669"/>
    <property type="project" value="UniProtKB-KW"/>
</dbReference>
<comment type="similarity">
    <text evidence="1">Belongs to the ATPase alpha/beta chains family.</text>
</comment>
<evidence type="ECO:0000256" key="2">
    <source>
        <dbReference type="ARBA" id="ARBA00012473"/>
    </source>
</evidence>
<dbReference type="PROSITE" id="PS00152">
    <property type="entry name" value="ATPASE_ALPHA_BETA"/>
    <property type="match status" value="1"/>
</dbReference>
<evidence type="ECO:0000256" key="12">
    <source>
        <dbReference type="ARBA" id="ARBA00048383"/>
    </source>
</evidence>
<dbReference type="NCBIfam" id="NF003220">
    <property type="entry name" value="PRK04192.1"/>
    <property type="match status" value="1"/>
</dbReference>
<comment type="function">
    <text evidence="13">Catalytic subunit of the V1 complex of vacuolar(H+)-ATPase (V-ATPase), a multisubunit enzyme composed of a peripheral complex (V1) that hydrolyzes ATP and a membrane integral complex (V0) that translocates protons. V-ATPase is responsible for acidifying and maintaining the pH of intracellular compartments.</text>
</comment>
<dbReference type="InterPro" id="IPR031686">
    <property type="entry name" value="ATP-synth_a_Xtn"/>
</dbReference>
<dbReference type="PANTHER" id="PTHR43607">
    <property type="entry name" value="V-TYPE PROTON ATPASE CATALYTIC SUBUNIT A"/>
    <property type="match status" value="1"/>
</dbReference>
<keyword evidence="5" id="KW-0547">Nucleotide-binding</keyword>
<dbReference type="InterPro" id="IPR020003">
    <property type="entry name" value="ATPase_a/bsu_AS"/>
</dbReference>
<dbReference type="InterPro" id="IPR024034">
    <property type="entry name" value="ATPase_F1/V1_b/a_C"/>
</dbReference>